<dbReference type="InterPro" id="IPR036271">
    <property type="entry name" value="Tet_transcr_reg_TetR-rel_C_sf"/>
</dbReference>
<dbReference type="PROSITE" id="PS50977">
    <property type="entry name" value="HTH_TETR_2"/>
    <property type="match status" value="1"/>
</dbReference>
<evidence type="ECO:0000256" key="4">
    <source>
        <dbReference type="PROSITE-ProRule" id="PRU00335"/>
    </source>
</evidence>
<proteinExistence type="predicted"/>
<dbReference type="InterPro" id="IPR009057">
    <property type="entry name" value="Homeodomain-like_sf"/>
</dbReference>
<sequence length="230" mass="26668">MGNPAKALRWGYDCASNVLIMVNSVKIMGFKERQQKHKEEFRAEILKAAVALFAEEGYAKFSMRKLAARIGYSPTTIYLYFRDKDDLLLHICENLYAALLQEMQELRTLPLPPEQILKATYLSYIRYNLANPEQYKVVFFSNPYLYGRPEDYFARDTMSNRCWRNMCETIDACMQSGYFRPLDRDTLAIVLWSAMHGLVSSLIFTKDFPMPDPDVMAEMLLDGLLNGYRA</sequence>
<dbReference type="Pfam" id="PF13305">
    <property type="entry name" value="TetR_C_33"/>
    <property type="match status" value="1"/>
</dbReference>
<dbReference type="PANTHER" id="PTHR30055">
    <property type="entry name" value="HTH-TYPE TRANSCRIPTIONAL REGULATOR RUTR"/>
    <property type="match status" value="1"/>
</dbReference>
<dbReference type="InterPro" id="IPR025996">
    <property type="entry name" value="MT1864/Rv1816-like_C"/>
</dbReference>
<organism evidence="6 7">
    <name type="scientific">Trichlorobacter ammonificans</name>
    <dbReference type="NCBI Taxonomy" id="2916410"/>
    <lineage>
        <taxon>Bacteria</taxon>
        <taxon>Pseudomonadati</taxon>
        <taxon>Thermodesulfobacteriota</taxon>
        <taxon>Desulfuromonadia</taxon>
        <taxon>Geobacterales</taxon>
        <taxon>Geobacteraceae</taxon>
        <taxon>Trichlorobacter</taxon>
    </lineage>
</organism>
<dbReference type="SUPFAM" id="SSF46689">
    <property type="entry name" value="Homeodomain-like"/>
    <property type="match status" value="1"/>
</dbReference>
<evidence type="ECO:0000259" key="5">
    <source>
        <dbReference type="PROSITE" id="PS50977"/>
    </source>
</evidence>
<gene>
    <name evidence="6" type="ORF">GEAMG1_2733</name>
</gene>
<feature type="DNA-binding region" description="H-T-H motif" evidence="4">
    <location>
        <begin position="62"/>
        <end position="81"/>
    </location>
</feature>
<dbReference type="PRINTS" id="PR00455">
    <property type="entry name" value="HTHTETR"/>
</dbReference>
<dbReference type="InterPro" id="IPR050109">
    <property type="entry name" value="HTH-type_TetR-like_transc_reg"/>
</dbReference>
<feature type="domain" description="HTH tetR-type" evidence="5">
    <location>
        <begin position="39"/>
        <end position="99"/>
    </location>
</feature>
<dbReference type="EMBL" id="OW150024">
    <property type="protein sequence ID" value="CAH2032569.1"/>
    <property type="molecule type" value="Genomic_DNA"/>
</dbReference>
<keyword evidence="3" id="KW-0804">Transcription</keyword>
<dbReference type="SUPFAM" id="SSF48498">
    <property type="entry name" value="Tetracyclin repressor-like, C-terminal domain"/>
    <property type="match status" value="1"/>
</dbReference>
<evidence type="ECO:0000313" key="6">
    <source>
        <dbReference type="EMBL" id="CAH2032569.1"/>
    </source>
</evidence>
<accession>A0ABM9DCV0</accession>
<dbReference type="PANTHER" id="PTHR30055:SF212">
    <property type="entry name" value="TETR-FAMILY FAMILY TRANSCRIPTIONAL REGULATOR"/>
    <property type="match status" value="1"/>
</dbReference>
<dbReference type="Gene3D" id="1.10.357.10">
    <property type="entry name" value="Tetracycline Repressor, domain 2"/>
    <property type="match status" value="1"/>
</dbReference>
<dbReference type="InterPro" id="IPR001647">
    <property type="entry name" value="HTH_TetR"/>
</dbReference>
<name>A0ABM9DCV0_9BACT</name>
<dbReference type="Pfam" id="PF00440">
    <property type="entry name" value="TetR_N"/>
    <property type="match status" value="1"/>
</dbReference>
<reference evidence="6 7" key="1">
    <citation type="submission" date="2022-03" db="EMBL/GenBank/DDBJ databases">
        <authorList>
            <person name="Koch H."/>
        </authorList>
    </citation>
    <scope>NUCLEOTIDE SEQUENCE [LARGE SCALE GENOMIC DNA]</scope>
    <source>
        <strain evidence="6 7">G1</strain>
    </source>
</reference>
<keyword evidence="2 4" id="KW-0238">DNA-binding</keyword>
<dbReference type="Proteomes" id="UP001295463">
    <property type="component" value="Chromosome"/>
</dbReference>
<evidence type="ECO:0000313" key="7">
    <source>
        <dbReference type="Proteomes" id="UP001295463"/>
    </source>
</evidence>
<evidence type="ECO:0000256" key="1">
    <source>
        <dbReference type="ARBA" id="ARBA00023015"/>
    </source>
</evidence>
<keyword evidence="7" id="KW-1185">Reference proteome</keyword>
<evidence type="ECO:0000256" key="2">
    <source>
        <dbReference type="ARBA" id="ARBA00023125"/>
    </source>
</evidence>
<keyword evidence="1" id="KW-0805">Transcription regulation</keyword>
<evidence type="ECO:0000256" key="3">
    <source>
        <dbReference type="ARBA" id="ARBA00023163"/>
    </source>
</evidence>
<protein>
    <submittedName>
        <fullName evidence="6">Helix-turn-helix transcriptional regulator, TetR family</fullName>
    </submittedName>
</protein>